<evidence type="ECO:0000313" key="2">
    <source>
        <dbReference type="Proteomes" id="UP000257144"/>
    </source>
</evidence>
<evidence type="ECO:0008006" key="3">
    <source>
        <dbReference type="Google" id="ProtNLM"/>
    </source>
</evidence>
<dbReference type="SUPFAM" id="SSF52141">
    <property type="entry name" value="Uracil-DNA glycosylase-like"/>
    <property type="match status" value="1"/>
</dbReference>
<dbReference type="RefSeq" id="WP_115450756.1">
    <property type="nucleotide sequence ID" value="NZ_QNQT01000001.1"/>
</dbReference>
<comment type="caution">
    <text evidence="1">The sequence shown here is derived from an EMBL/GenBank/DDBJ whole genome shotgun (WGS) entry which is preliminary data.</text>
</comment>
<sequence>MGIVGTSKFNTYKQKIFSLPSPLRDEDLRSGQFLLEKDEQRKLEIYYAPFEYINTNAKILIAGITPGMHQMRIAYQTVHNFRGKDTRDEEILHEVKKRSSFEGTMRKNLVAMLDELGLSDHLGIRTTMDLFGASNHLVQTASILPHAVFFDRKNYNGSRPDPWKTELLRFQIETYFAKDHSVLKAPLIIPLGVNVLRVSEELGKSGQLDTRHLVAGFPHPSGSNGHRHKQFAENKEKMRREISLFFK</sequence>
<proteinExistence type="predicted"/>
<gene>
    <name evidence="1" type="ORF">DRW41_04600</name>
</gene>
<dbReference type="AlphaFoldDB" id="A0A3D8GWS9"/>
<dbReference type="OrthoDB" id="573462at2"/>
<evidence type="ECO:0000313" key="1">
    <source>
        <dbReference type="EMBL" id="RDU38842.1"/>
    </source>
</evidence>
<name>A0A3D8GWS9_9BACI</name>
<protein>
    <recommendedName>
        <fullName evidence="3">Uracil-DNA glycosylase-like domain-containing protein</fullName>
    </recommendedName>
</protein>
<dbReference type="EMBL" id="QNQT01000001">
    <property type="protein sequence ID" value="RDU38842.1"/>
    <property type="molecule type" value="Genomic_DNA"/>
</dbReference>
<keyword evidence="2" id="KW-1185">Reference proteome</keyword>
<dbReference type="InterPro" id="IPR036895">
    <property type="entry name" value="Uracil-DNA_glycosylase-like_sf"/>
</dbReference>
<organism evidence="1 2">
    <name type="scientific">Neobacillus piezotolerans</name>
    <dbReference type="NCBI Taxonomy" id="2259171"/>
    <lineage>
        <taxon>Bacteria</taxon>
        <taxon>Bacillati</taxon>
        <taxon>Bacillota</taxon>
        <taxon>Bacilli</taxon>
        <taxon>Bacillales</taxon>
        <taxon>Bacillaceae</taxon>
        <taxon>Neobacillus</taxon>
    </lineage>
</organism>
<dbReference type="Proteomes" id="UP000257144">
    <property type="component" value="Unassembled WGS sequence"/>
</dbReference>
<reference evidence="1 2" key="1">
    <citation type="submission" date="2018-07" db="EMBL/GenBank/DDBJ databases">
        <title>Bacillus sp. YLB-04 draft genome sequence.</title>
        <authorList>
            <person name="Yu L."/>
            <person name="Tang X."/>
        </authorList>
    </citation>
    <scope>NUCLEOTIDE SEQUENCE [LARGE SCALE GENOMIC DNA]</scope>
    <source>
        <strain evidence="1 2">YLB-04</strain>
    </source>
</reference>
<accession>A0A3D8GWS9</accession>